<dbReference type="PANTHER" id="PTHR22870:SF466">
    <property type="entry name" value="ANKYRIN REPEAT-CONTAINING PROTEIN"/>
    <property type="match status" value="1"/>
</dbReference>
<dbReference type="InterPro" id="IPR051210">
    <property type="entry name" value="Ub_ligase/GEF_domain"/>
</dbReference>
<evidence type="ECO:0000313" key="5">
    <source>
        <dbReference type="Proteomes" id="UP001347796"/>
    </source>
</evidence>
<evidence type="ECO:0000313" key="4">
    <source>
        <dbReference type="EMBL" id="KAK6176559.1"/>
    </source>
</evidence>
<evidence type="ECO:0000259" key="3">
    <source>
        <dbReference type="Pfam" id="PF25390"/>
    </source>
</evidence>
<dbReference type="EMBL" id="JAZGQO010000010">
    <property type="protein sequence ID" value="KAK6176559.1"/>
    <property type="molecule type" value="Genomic_DNA"/>
</dbReference>
<dbReference type="InterPro" id="IPR058923">
    <property type="entry name" value="RCC1-like_dom"/>
</dbReference>
<keyword evidence="5" id="KW-1185">Reference proteome</keyword>
<feature type="repeat" description="RCC1" evidence="2">
    <location>
        <begin position="1089"/>
        <end position="1140"/>
    </location>
</feature>
<dbReference type="Pfam" id="PF13540">
    <property type="entry name" value="RCC1_2"/>
    <property type="match status" value="1"/>
</dbReference>
<feature type="repeat" description="RCC1" evidence="2">
    <location>
        <begin position="864"/>
        <end position="917"/>
    </location>
</feature>
<dbReference type="InterPro" id="IPR009091">
    <property type="entry name" value="RCC1/BLIP-II"/>
</dbReference>
<keyword evidence="1" id="KW-0677">Repeat</keyword>
<feature type="repeat" description="RCC1" evidence="2">
    <location>
        <begin position="918"/>
        <end position="969"/>
    </location>
</feature>
<protein>
    <recommendedName>
        <fullName evidence="3">RCC1-like domain-containing protein</fullName>
    </recommendedName>
</protein>
<accession>A0AAN8JHQ6</accession>
<dbReference type="SUPFAM" id="SSF50985">
    <property type="entry name" value="RCC1/BLIP-II"/>
    <property type="match status" value="2"/>
</dbReference>
<dbReference type="PROSITE" id="PS00626">
    <property type="entry name" value="RCC1_2"/>
    <property type="match status" value="2"/>
</dbReference>
<sequence>MYELFDVAKLLSVRKDNVTNSETSDINVGDSNSTNTPSPSPEKVFIKRYAWREEGEKCLLAVYCSNDYLLLRYKPASDLPIIKQIPWPKVNTIVSLCFDPTLVWLLVLTESPDIYIIPALCLLEPKARVNQLWTTNDATLIPLSKPAGVVTKICWWHTWEDDQIAIYGTKEGEIIFVDLLRRKIVTSKSVNGCVIDLDIVQDDQQMTTSLLITGNSGNQWKLLLESSSPQRWTPLNDVSAFGADKRLPIVKNILVKSEEGRSMFTPVKFQQFDRSVILYPQNAKGRHFITAHCDKTSTYQVYDSCVEHSPFFIYKLPIGTYDVILTDSIIFAVSSIHGQRLLVISNQKAEISSEDQQDFNKDAILQKFEMPHGEKVLGTEKKSFPFYWHEKAEAASKQEGGDSSVNPSLQSIPIRSHTVLDGCIIVTNSSVFECRPRTSPERLFIKLAVENSDAAIAESLGISIGLNLSNLFELAADYLLEVNQASQALNLYHISKCSYLKRVTSLLKHKYYSEAMTLLQRVLGNSHIELNTAERKHMSDLALRCYIHQIGSRQNESTEFLQDFRTFLLGSFSFDEKIALELLAEYGFIEQILDFAKARGLVMEALDLLQCKGRYNIPLHLLEDLISRGFHAHLLKAGEGTFIQCLCSEDLVKLLLVKPQLAIKNIHLLEKEITNLDEDLLSRLAEVFDPSKQVMQGFLKRKSRSRQRTTSLNSLTSFIGEQSEIMMINDNIDIYELVEFFLRIVLLLNNRRQLNSTKPLDIHQLLTNWDFDYTELKENISSQKKPKLALQCSLIGGGPDHGAAVRNGDLYTWGRAKDGRLGHGDLVSDRAICTPCRVETLHMLQIKVSSVSCGEQHTMAITQQGVYGWGSSMYGQVGVGTRHTYTRPMLLETFLELGETVVAIECGQYHTLALLENTNVYSWGWGVHGQLGHNDPEDQLVPKNIKSLCGKDIIRIGAGYCHSLFLSANGDIYTSGCAYFGQLGIGDNIKRTKPVVIEGIPEGVIAISTKYFHSVAITANNHVYSWGCHPYSLRFSAHSMKRSRQHGQPMIDPIQGFLNPVLVDTSFVNGKLIQVACGSFHNVALTTDGDVYVWGRNVDGQLGIGHKIEEKIPVMLTKINDHQFISAKSGGEYTIALDSDYQVWVWGKNESGQLGLPMVKSKPIQSVKRSSPNYKRHGAGSTQAVGTPSILTKLPSHDTLGQTSWKQGLFASSDNSDSDLWVSEYYGEDCELYRLPDLGTIGTQPYCSRTIPVVLKHMPSYCNSLTTLRLAVDIGDWQTAADINILNHNYSQALSCHLLLLSKIKDISKEEFCDISVDVIEKHFSVLICDNIRDDIKERDIHSMCIEIIQYWEKWDLPVVKLEEIFINHMSYLSSSLSQILFQNSDGKNGQTKVKSSSASFSTKFNLQVLDRLLQNDSTSGDTDETLAKWISLIGLDNLDERDQSENYPELQPAHKLIPYDRLWTDIIQNLQKHLGDRLCVSVTRSELDYLDQTIDSSEEQHQSAFFFTCGHNHPKQIFYQDVLSYFERELNSGATKLPYSATLLSQYYKRQGCLPMACPKCVLNAIWTIS</sequence>
<gene>
    <name evidence="4" type="ORF">SNE40_014821</name>
</gene>
<feature type="repeat" description="RCC1" evidence="2">
    <location>
        <begin position="808"/>
        <end position="864"/>
    </location>
</feature>
<dbReference type="Pfam" id="PF25390">
    <property type="entry name" value="WD40_RLD"/>
    <property type="match status" value="1"/>
</dbReference>
<feature type="repeat" description="RCC1" evidence="2">
    <location>
        <begin position="970"/>
        <end position="1020"/>
    </location>
</feature>
<evidence type="ECO:0000256" key="2">
    <source>
        <dbReference type="PROSITE-ProRule" id="PRU00235"/>
    </source>
</evidence>
<reference evidence="4 5" key="1">
    <citation type="submission" date="2024-01" db="EMBL/GenBank/DDBJ databases">
        <title>The genome of the rayed Mediterranean limpet Patella caerulea (Linnaeus, 1758).</title>
        <authorList>
            <person name="Anh-Thu Weber A."/>
            <person name="Halstead-Nussloch G."/>
        </authorList>
    </citation>
    <scope>NUCLEOTIDE SEQUENCE [LARGE SCALE GENOMIC DNA]</scope>
    <source>
        <strain evidence="4">AATW-2023a</strain>
        <tissue evidence="4">Whole specimen</tissue>
    </source>
</reference>
<dbReference type="InterPro" id="IPR000408">
    <property type="entry name" value="Reg_chr_condens"/>
</dbReference>
<dbReference type="Gene3D" id="2.130.10.30">
    <property type="entry name" value="Regulator of chromosome condensation 1/beta-lactamase-inhibitor protein II"/>
    <property type="match status" value="2"/>
</dbReference>
<comment type="caution">
    <text evidence="4">The sequence shown here is derived from an EMBL/GenBank/DDBJ whole genome shotgun (WGS) entry which is preliminary data.</text>
</comment>
<dbReference type="Proteomes" id="UP001347796">
    <property type="component" value="Unassembled WGS sequence"/>
</dbReference>
<name>A0AAN8JHQ6_PATCE</name>
<organism evidence="4 5">
    <name type="scientific">Patella caerulea</name>
    <name type="common">Rayed Mediterranean limpet</name>
    <dbReference type="NCBI Taxonomy" id="87958"/>
    <lineage>
        <taxon>Eukaryota</taxon>
        <taxon>Metazoa</taxon>
        <taxon>Spiralia</taxon>
        <taxon>Lophotrochozoa</taxon>
        <taxon>Mollusca</taxon>
        <taxon>Gastropoda</taxon>
        <taxon>Patellogastropoda</taxon>
        <taxon>Patelloidea</taxon>
        <taxon>Patellidae</taxon>
        <taxon>Patella</taxon>
    </lineage>
</organism>
<dbReference type="PRINTS" id="PR00633">
    <property type="entry name" value="RCCNDNSATION"/>
</dbReference>
<feature type="domain" description="RCC1-like" evidence="3">
    <location>
        <begin position="795"/>
        <end position="1028"/>
    </location>
</feature>
<proteinExistence type="predicted"/>
<dbReference type="PROSITE" id="PS50012">
    <property type="entry name" value="RCC1_3"/>
    <property type="match status" value="6"/>
</dbReference>
<dbReference type="PANTHER" id="PTHR22870">
    <property type="entry name" value="REGULATOR OF CHROMOSOME CONDENSATION"/>
    <property type="match status" value="1"/>
</dbReference>
<evidence type="ECO:0000256" key="1">
    <source>
        <dbReference type="ARBA" id="ARBA00022737"/>
    </source>
</evidence>
<feature type="repeat" description="RCC1" evidence="2">
    <location>
        <begin position="1021"/>
        <end position="1088"/>
    </location>
</feature>